<protein>
    <submittedName>
        <fullName evidence="2">RNA-directed DNA polymerase, eukaryota, reverse transcriptase zinc-binding domain protein</fullName>
    </submittedName>
</protein>
<evidence type="ECO:0000259" key="1">
    <source>
        <dbReference type="Pfam" id="PF13966"/>
    </source>
</evidence>
<keyword evidence="2" id="KW-0808">Transferase</keyword>
<name>A0A6L2JPW1_TANCI</name>
<dbReference type="EMBL" id="BKCJ010001121">
    <property type="protein sequence ID" value="GEU39006.1"/>
    <property type="molecule type" value="Genomic_DNA"/>
</dbReference>
<organism evidence="2">
    <name type="scientific">Tanacetum cinerariifolium</name>
    <name type="common">Dalmatian daisy</name>
    <name type="synonym">Chrysanthemum cinerariifolium</name>
    <dbReference type="NCBI Taxonomy" id="118510"/>
    <lineage>
        <taxon>Eukaryota</taxon>
        <taxon>Viridiplantae</taxon>
        <taxon>Streptophyta</taxon>
        <taxon>Embryophyta</taxon>
        <taxon>Tracheophyta</taxon>
        <taxon>Spermatophyta</taxon>
        <taxon>Magnoliopsida</taxon>
        <taxon>eudicotyledons</taxon>
        <taxon>Gunneridae</taxon>
        <taxon>Pentapetalae</taxon>
        <taxon>asterids</taxon>
        <taxon>campanulids</taxon>
        <taxon>Asterales</taxon>
        <taxon>Asteraceae</taxon>
        <taxon>Asteroideae</taxon>
        <taxon>Anthemideae</taxon>
        <taxon>Anthemidinae</taxon>
        <taxon>Tanacetum</taxon>
    </lineage>
</organism>
<comment type="caution">
    <text evidence="2">The sequence shown here is derived from an EMBL/GenBank/DDBJ whole genome shotgun (WGS) entry which is preliminary data.</text>
</comment>
<dbReference type="AlphaFoldDB" id="A0A6L2JPW1"/>
<feature type="domain" description="Reverse transcriptase zinc-binding" evidence="1">
    <location>
        <begin position="437"/>
        <end position="515"/>
    </location>
</feature>
<dbReference type="PANTHER" id="PTHR33116:SF78">
    <property type="entry name" value="OS12G0587133 PROTEIN"/>
    <property type="match status" value="1"/>
</dbReference>
<keyword evidence="2" id="KW-0548">Nucleotidyltransferase</keyword>
<dbReference type="InterPro" id="IPR026960">
    <property type="entry name" value="RVT-Znf"/>
</dbReference>
<accession>A0A6L2JPW1</accession>
<dbReference type="GO" id="GO:0003964">
    <property type="term" value="F:RNA-directed DNA polymerase activity"/>
    <property type="evidence" value="ECO:0007669"/>
    <property type="project" value="UniProtKB-KW"/>
</dbReference>
<dbReference type="PANTHER" id="PTHR33116">
    <property type="entry name" value="REVERSE TRANSCRIPTASE ZINC-BINDING DOMAIN-CONTAINING PROTEIN-RELATED-RELATED"/>
    <property type="match status" value="1"/>
</dbReference>
<keyword evidence="2" id="KW-0695">RNA-directed DNA polymerase</keyword>
<proteinExistence type="predicted"/>
<gene>
    <name evidence="2" type="ORF">Tci_010984</name>
</gene>
<sequence length="515" mass="58392">MPPKRTSTSAAPTMNQAAIQQLIDDHVAVAVEAQAANIENTGNTYRNPEQAPVARMCSYKEVMSCQPFNFKGSEGAVRLIRWFKRTKSVFSLSNFTEDCKVKFATAAEALNVAILVATDHNIFHGIKVGKDKLHVSHLYADDALILGEWSLINANNLSRILTCFHIAYCLKVNFNKSKLYGIGISNLELNSIATSIGCLASQFICTYLGLPIGVDMSSLGVYYFLLFKSPKKIIKQLGSIRRKFFWGGNSNENKISWIARDKVISPRQKGGLVIGSLLASNQSMLSKWWWRFRTKENALCNFGIELPRLFKKKARNGGNTSFWHDNWIGGATLQDSFWRLYRLEREKICLVCDRCPTSSYNSYLTSFVFHSSSLVLGQNQQPTTLPFCLTFNWAWIRPPRSQADQNELTELTNLLSDLHLTGAPDTWEFIEGSSRNFTLKSMRNHINHKSNPSTSQPIRWNKFLPAKVNILVWHIMNKRVPTQVNLDKIGIDLDFVRCPLCDDDIETEDHLFTLC</sequence>
<dbReference type="Pfam" id="PF13966">
    <property type="entry name" value="zf-RVT"/>
    <property type="match status" value="1"/>
</dbReference>
<reference evidence="2" key="1">
    <citation type="journal article" date="2019" name="Sci. Rep.">
        <title>Draft genome of Tanacetum cinerariifolium, the natural source of mosquito coil.</title>
        <authorList>
            <person name="Yamashiro T."/>
            <person name="Shiraishi A."/>
            <person name="Satake H."/>
            <person name="Nakayama K."/>
        </authorList>
    </citation>
    <scope>NUCLEOTIDE SEQUENCE</scope>
</reference>
<evidence type="ECO:0000313" key="2">
    <source>
        <dbReference type="EMBL" id="GEU39006.1"/>
    </source>
</evidence>